<feature type="transmembrane region" description="Helical" evidence="6">
    <location>
        <begin position="272"/>
        <end position="288"/>
    </location>
</feature>
<dbReference type="RefSeq" id="WP_005978793.1">
    <property type="nucleotide sequence ID" value="NZ_CABKNW010000004.1"/>
</dbReference>
<evidence type="ECO:0000313" key="7">
    <source>
        <dbReference type="EMBL" id="SQI99430.1"/>
    </source>
</evidence>
<dbReference type="GO" id="GO:0022857">
    <property type="term" value="F:transmembrane transporter activity"/>
    <property type="evidence" value="ECO:0007669"/>
    <property type="project" value="InterPro"/>
</dbReference>
<dbReference type="EMBL" id="LS483487">
    <property type="protein sequence ID" value="SQI99430.1"/>
    <property type="molecule type" value="Genomic_DNA"/>
</dbReference>
<evidence type="ECO:0000256" key="3">
    <source>
        <dbReference type="ARBA" id="ARBA00022692"/>
    </source>
</evidence>
<reference evidence="7 8" key="1">
    <citation type="submission" date="2018-06" db="EMBL/GenBank/DDBJ databases">
        <authorList>
            <consortium name="Pathogen Informatics"/>
            <person name="Doyle S."/>
        </authorList>
    </citation>
    <scope>NUCLEOTIDE SEQUENCE [LARGE SCALE GENOMIC DNA]</scope>
    <source>
        <strain evidence="7 8">NCTC12112</strain>
    </source>
</reference>
<evidence type="ECO:0000256" key="4">
    <source>
        <dbReference type="ARBA" id="ARBA00022989"/>
    </source>
</evidence>
<feature type="transmembrane region" description="Helical" evidence="6">
    <location>
        <begin position="295"/>
        <end position="313"/>
    </location>
</feature>
<feature type="transmembrane region" description="Helical" evidence="6">
    <location>
        <begin position="127"/>
        <end position="145"/>
    </location>
</feature>
<dbReference type="InterPro" id="IPR001851">
    <property type="entry name" value="ABC_transp_permease"/>
</dbReference>
<proteinExistence type="predicted"/>
<dbReference type="PANTHER" id="PTHR32196:SF15">
    <property type="entry name" value="SUGAR ABC TRANSPORTER PERMEASE PROTEIN"/>
    <property type="match status" value="1"/>
</dbReference>
<dbReference type="Proteomes" id="UP000249008">
    <property type="component" value="Chromosome 1"/>
</dbReference>
<accession>A0AAX2J7H1</accession>
<keyword evidence="5 6" id="KW-0472">Membrane</keyword>
<evidence type="ECO:0000256" key="2">
    <source>
        <dbReference type="ARBA" id="ARBA00022475"/>
    </source>
</evidence>
<dbReference type="AlphaFoldDB" id="A0AAX2J7H1"/>
<name>A0AAX2J7H1_9FUSO</name>
<dbReference type="CDD" id="cd06574">
    <property type="entry name" value="TM_PBP1_branched-chain-AA_like"/>
    <property type="match status" value="1"/>
</dbReference>
<comment type="subcellular location">
    <subcellularLocation>
        <location evidence="1">Cell membrane</location>
        <topology evidence="1">Multi-pass membrane protein</topology>
    </subcellularLocation>
</comment>
<keyword evidence="2" id="KW-1003">Cell membrane</keyword>
<evidence type="ECO:0000256" key="5">
    <source>
        <dbReference type="ARBA" id="ARBA00023136"/>
    </source>
</evidence>
<feature type="transmembrane region" description="Helical" evidence="6">
    <location>
        <begin position="16"/>
        <end position="37"/>
    </location>
</feature>
<dbReference type="PANTHER" id="PTHR32196">
    <property type="entry name" value="ABC TRANSPORTER PERMEASE PROTEIN YPHD-RELATED-RELATED"/>
    <property type="match status" value="1"/>
</dbReference>
<keyword evidence="3 6" id="KW-0812">Transmembrane</keyword>
<evidence type="ECO:0000313" key="8">
    <source>
        <dbReference type="Proteomes" id="UP000249008"/>
    </source>
</evidence>
<feature type="transmembrane region" description="Helical" evidence="6">
    <location>
        <begin position="188"/>
        <end position="208"/>
    </location>
</feature>
<feature type="transmembrane region" description="Helical" evidence="6">
    <location>
        <begin position="239"/>
        <end position="260"/>
    </location>
</feature>
<dbReference type="GO" id="GO:0005886">
    <property type="term" value="C:plasma membrane"/>
    <property type="evidence" value="ECO:0007669"/>
    <property type="project" value="UniProtKB-SubCell"/>
</dbReference>
<feature type="transmembrane region" description="Helical" evidence="6">
    <location>
        <begin position="94"/>
        <end position="115"/>
    </location>
</feature>
<evidence type="ECO:0000256" key="1">
    <source>
        <dbReference type="ARBA" id="ARBA00004651"/>
    </source>
</evidence>
<evidence type="ECO:0000256" key="6">
    <source>
        <dbReference type="SAM" id="Phobius"/>
    </source>
</evidence>
<protein>
    <submittedName>
        <fullName evidence="7">Branched-chain amino acid transporter permease subunit LivH</fullName>
    </submittedName>
</protein>
<dbReference type="Pfam" id="PF02653">
    <property type="entry name" value="BPD_transp_2"/>
    <property type="match status" value="1"/>
</dbReference>
<gene>
    <name evidence="7" type="ORF">NCTC12112_00124</name>
</gene>
<keyword evidence="4 6" id="KW-1133">Transmembrane helix</keyword>
<dbReference type="KEGG" id="ful:C4N20_07875"/>
<sequence>MENKIKKFLVNNVVPIFMVIIILLSIPISGLSIEYLIQEIILRLSRNLFLVLSLLIPIIAGMGLNFGIVLGAMAGQIALIFITDWNVVGLQGFFLAVIITLPIAAFMGYIGGVVLNRAKGREMITSMILGFFINGVYQLLVLYGMGKVIPIRNEAILLSRGHGIRNAIDLKNIRRALDDGIVFNIGQYSIPVLTILAIVLLCLFIVWFRKTKLGQDMRAIGQDIEVSKSSGIAVDRTRILAIVISTILAGIGQLIFLQNIGTMNTYNSHEQIGMFAIAALLIGGATVSKASIPNALSGVILFHTMFVLAPRAGKELIGSAQIGEYFRVFVSYGIIALVLILHQWRREKEKEAERKRILEMNSSQVGGN</sequence>
<organism evidence="7 8">
    <name type="scientific">Fusobacterium ulcerans</name>
    <dbReference type="NCBI Taxonomy" id="861"/>
    <lineage>
        <taxon>Bacteria</taxon>
        <taxon>Fusobacteriati</taxon>
        <taxon>Fusobacteriota</taxon>
        <taxon>Fusobacteriia</taxon>
        <taxon>Fusobacteriales</taxon>
        <taxon>Fusobacteriaceae</taxon>
        <taxon>Fusobacterium</taxon>
    </lineage>
</organism>
<feature type="transmembrane region" description="Helical" evidence="6">
    <location>
        <begin position="325"/>
        <end position="344"/>
    </location>
</feature>
<dbReference type="GeneID" id="78454723"/>
<feature type="transmembrane region" description="Helical" evidence="6">
    <location>
        <begin position="49"/>
        <end position="82"/>
    </location>
</feature>